<accession>A0A9E5JRK1</accession>
<protein>
    <submittedName>
        <fullName evidence="2">SCP2 sterol-binding domain-containing protein</fullName>
    </submittedName>
</protein>
<reference evidence="2" key="1">
    <citation type="submission" date="2020-03" db="EMBL/GenBank/DDBJ databases">
        <authorList>
            <person name="Guo F."/>
        </authorList>
    </citation>
    <scope>NUCLEOTIDE SEQUENCE</scope>
    <source>
        <strain evidence="2">JCM 30134</strain>
    </source>
</reference>
<feature type="domain" description="SCP2" evidence="1">
    <location>
        <begin position="16"/>
        <end position="102"/>
    </location>
</feature>
<evidence type="ECO:0000313" key="2">
    <source>
        <dbReference type="EMBL" id="NHO65472.1"/>
    </source>
</evidence>
<dbReference type="Pfam" id="PF02036">
    <property type="entry name" value="SCP2"/>
    <property type="match status" value="1"/>
</dbReference>
<name>A0A9E5JRK1_9GAMM</name>
<evidence type="ECO:0000313" key="3">
    <source>
        <dbReference type="Proteomes" id="UP000787472"/>
    </source>
</evidence>
<gene>
    <name evidence="2" type="ORF">G8770_07960</name>
</gene>
<dbReference type="Proteomes" id="UP000787472">
    <property type="component" value="Unassembled WGS sequence"/>
</dbReference>
<dbReference type="AlphaFoldDB" id="A0A9E5JRK1"/>
<dbReference type="Gene3D" id="3.30.1050.10">
    <property type="entry name" value="SCP2 sterol-binding domain"/>
    <property type="match status" value="1"/>
</dbReference>
<dbReference type="InterPro" id="IPR003033">
    <property type="entry name" value="SCP2_sterol-bd_dom"/>
</dbReference>
<proteinExistence type="predicted"/>
<dbReference type="EMBL" id="JAAONZ010000004">
    <property type="protein sequence ID" value="NHO65472.1"/>
    <property type="molecule type" value="Genomic_DNA"/>
</dbReference>
<sequence>MPDLQEVFLQARLRFDRQAAEGLEACFQITIPDAGDCYLVVSDSQCFLNEGISDSPTVILTMDLQTLIDVLSGTVNGMQAFMFGRIKADGDMAHATKLSELFPLQKT</sequence>
<keyword evidence="3" id="KW-1185">Reference proteome</keyword>
<dbReference type="InterPro" id="IPR036527">
    <property type="entry name" value="SCP2_sterol-bd_dom_sf"/>
</dbReference>
<evidence type="ECO:0000259" key="1">
    <source>
        <dbReference type="Pfam" id="PF02036"/>
    </source>
</evidence>
<comment type="caution">
    <text evidence="2">The sequence shown here is derived from an EMBL/GenBank/DDBJ whole genome shotgun (WGS) entry which is preliminary data.</text>
</comment>
<dbReference type="SUPFAM" id="SSF55718">
    <property type="entry name" value="SCP-like"/>
    <property type="match status" value="1"/>
</dbReference>
<organism evidence="2 3">
    <name type="scientific">Pseudomaricurvus hydrocarbonicus</name>
    <dbReference type="NCBI Taxonomy" id="1470433"/>
    <lineage>
        <taxon>Bacteria</taxon>
        <taxon>Pseudomonadati</taxon>
        <taxon>Pseudomonadota</taxon>
        <taxon>Gammaproteobacteria</taxon>
        <taxon>Cellvibrionales</taxon>
        <taxon>Cellvibrionaceae</taxon>
        <taxon>Pseudomaricurvus</taxon>
    </lineage>
</organism>
<dbReference type="RefSeq" id="WP_167184426.1">
    <property type="nucleotide sequence ID" value="NZ_JAAONZ010000004.1"/>
</dbReference>